<dbReference type="EMBL" id="CP158300">
    <property type="protein sequence ID" value="XBV87366.1"/>
    <property type="molecule type" value="Genomic_DNA"/>
</dbReference>
<dbReference type="CDD" id="cd06290">
    <property type="entry name" value="PBP1_LacI-like"/>
    <property type="match status" value="1"/>
</dbReference>
<keyword evidence="1" id="KW-0678">Repressor</keyword>
<dbReference type="InterPro" id="IPR000843">
    <property type="entry name" value="HTH_LacI"/>
</dbReference>
<feature type="region of interest" description="Disordered" evidence="5">
    <location>
        <begin position="321"/>
        <end position="344"/>
    </location>
</feature>
<dbReference type="Pfam" id="PF13377">
    <property type="entry name" value="Peripla_BP_3"/>
    <property type="match status" value="1"/>
</dbReference>
<dbReference type="SUPFAM" id="SSF47413">
    <property type="entry name" value="lambda repressor-like DNA-binding domains"/>
    <property type="match status" value="1"/>
</dbReference>
<evidence type="ECO:0000256" key="3">
    <source>
        <dbReference type="ARBA" id="ARBA00023125"/>
    </source>
</evidence>
<feature type="domain" description="HTH lacI-type" evidence="6">
    <location>
        <begin position="5"/>
        <end position="59"/>
    </location>
</feature>
<reference evidence="7" key="1">
    <citation type="submission" date="2024-06" db="EMBL/GenBank/DDBJ databases">
        <title>Draft Genome Sequence of Deinococcus sonorensis Type Strain KR-87, a Biofilm Producing Representative of the Genus Deinococcus.</title>
        <authorList>
            <person name="Boren L.S."/>
            <person name="Grosso R.A."/>
            <person name="Hugenberg-Cox A.N."/>
            <person name="Hill J.T.E."/>
            <person name="Albert C.M."/>
            <person name="Tuohy J.M."/>
        </authorList>
    </citation>
    <scope>NUCLEOTIDE SEQUENCE</scope>
    <source>
        <strain evidence="7">KR-87</strain>
        <plasmid evidence="7">pDson02</plasmid>
    </source>
</reference>
<dbReference type="PANTHER" id="PTHR30146:SF148">
    <property type="entry name" value="HTH-TYPE TRANSCRIPTIONAL REPRESSOR PURR-RELATED"/>
    <property type="match status" value="1"/>
</dbReference>
<evidence type="ECO:0000256" key="5">
    <source>
        <dbReference type="SAM" id="MobiDB-lite"/>
    </source>
</evidence>
<dbReference type="Gene3D" id="1.10.260.40">
    <property type="entry name" value="lambda repressor-like DNA-binding domains"/>
    <property type="match status" value="1"/>
</dbReference>
<dbReference type="GO" id="GO:0003700">
    <property type="term" value="F:DNA-binding transcription factor activity"/>
    <property type="evidence" value="ECO:0007669"/>
    <property type="project" value="TreeGrafter"/>
</dbReference>
<dbReference type="SMART" id="SM00354">
    <property type="entry name" value="HTH_LACI"/>
    <property type="match status" value="1"/>
</dbReference>
<keyword evidence="3 7" id="KW-0238">DNA-binding</keyword>
<keyword evidence="4" id="KW-0804">Transcription</keyword>
<evidence type="ECO:0000256" key="1">
    <source>
        <dbReference type="ARBA" id="ARBA00022491"/>
    </source>
</evidence>
<dbReference type="InterPro" id="IPR046335">
    <property type="entry name" value="LacI/GalR-like_sensor"/>
</dbReference>
<dbReference type="GO" id="GO:0000976">
    <property type="term" value="F:transcription cis-regulatory region binding"/>
    <property type="evidence" value="ECO:0007669"/>
    <property type="project" value="TreeGrafter"/>
</dbReference>
<organism evidence="7">
    <name type="scientific">Deinococcus sonorensis KR-87</name>
    <dbReference type="NCBI Taxonomy" id="694439"/>
    <lineage>
        <taxon>Bacteria</taxon>
        <taxon>Thermotogati</taxon>
        <taxon>Deinococcota</taxon>
        <taxon>Deinococci</taxon>
        <taxon>Deinococcales</taxon>
        <taxon>Deinococcaceae</taxon>
        <taxon>Deinococcus</taxon>
    </lineage>
</organism>
<evidence type="ECO:0000313" key="7">
    <source>
        <dbReference type="EMBL" id="XBV87366.1"/>
    </source>
</evidence>
<proteinExistence type="predicted"/>
<accession>A0AAU7UG33</accession>
<dbReference type="RefSeq" id="WP_350245516.1">
    <property type="nucleotide sequence ID" value="NZ_CP158300.1"/>
</dbReference>
<dbReference type="InterPro" id="IPR028082">
    <property type="entry name" value="Peripla_BP_I"/>
</dbReference>
<keyword evidence="2" id="KW-0805">Transcription regulation</keyword>
<dbReference type="KEGG" id="dsc:ABOD76_20155"/>
<dbReference type="PROSITE" id="PS00356">
    <property type="entry name" value="HTH_LACI_1"/>
    <property type="match status" value="1"/>
</dbReference>
<dbReference type="SUPFAM" id="SSF53822">
    <property type="entry name" value="Periplasmic binding protein-like I"/>
    <property type="match status" value="1"/>
</dbReference>
<dbReference type="CDD" id="cd01392">
    <property type="entry name" value="HTH_LacI"/>
    <property type="match status" value="1"/>
</dbReference>
<geneLocation type="plasmid" evidence="7">
    <name>pDson02</name>
</geneLocation>
<evidence type="ECO:0000256" key="2">
    <source>
        <dbReference type="ARBA" id="ARBA00023015"/>
    </source>
</evidence>
<dbReference type="AlphaFoldDB" id="A0AAU7UG33"/>
<dbReference type="Pfam" id="PF00356">
    <property type="entry name" value="LacI"/>
    <property type="match status" value="1"/>
</dbReference>
<keyword evidence="7" id="KW-0614">Plasmid</keyword>
<dbReference type="PROSITE" id="PS50932">
    <property type="entry name" value="HTH_LACI_2"/>
    <property type="match status" value="1"/>
</dbReference>
<sequence>MAHTVTLEDVARRAGVSPSTASRVLSGSIRVTARKTEAVMQAVQELGYSPNQIAQGLARGRSMNIGVVTQDISSVFYAEMLRGIEQGLADSEYRPLFISGHWQVAEERAALDALLGRPVDALIVLGGHTPDAVLQLLATRVPLVLVGRAQPPADGSGRPSAYSLRVDNALGARLGVQHLLELGHRRIAFISGPPDHVDAQERLRGYREALAHAGLPLDPQLVLHGDFQEASGEAAVEQLLTRGSPFTAVFAANDQMAFGARLALYRHGLRVPQDVSLLGFDNLTVSAYQTPPLTTVEQPTRQMGHDAAQLVLSVLAGQPQTQPSYQPRLVQRDSTAAPPASTRP</sequence>
<dbReference type="Gene3D" id="3.40.50.2300">
    <property type="match status" value="2"/>
</dbReference>
<gene>
    <name evidence="7" type="ORF">ABOD76_20155</name>
</gene>
<name>A0AAU7UG33_9DEIO</name>
<evidence type="ECO:0000256" key="4">
    <source>
        <dbReference type="ARBA" id="ARBA00023163"/>
    </source>
</evidence>
<dbReference type="PANTHER" id="PTHR30146">
    <property type="entry name" value="LACI-RELATED TRANSCRIPTIONAL REPRESSOR"/>
    <property type="match status" value="1"/>
</dbReference>
<dbReference type="InterPro" id="IPR010982">
    <property type="entry name" value="Lambda_DNA-bd_dom_sf"/>
</dbReference>
<protein>
    <submittedName>
        <fullName evidence="7">LacI family DNA-binding transcriptional regulator</fullName>
    </submittedName>
</protein>
<evidence type="ECO:0000259" key="6">
    <source>
        <dbReference type="PROSITE" id="PS50932"/>
    </source>
</evidence>